<dbReference type="Proteomes" id="UP000386281">
    <property type="component" value="Unassembled WGS sequence"/>
</dbReference>
<keyword evidence="4" id="KW-0474">Menaquinone biosynthesis</keyword>
<organism evidence="7 12">
    <name type="scientific">Brevibacterium casei</name>
    <dbReference type="NCBI Taxonomy" id="33889"/>
    <lineage>
        <taxon>Bacteria</taxon>
        <taxon>Bacillati</taxon>
        <taxon>Actinomycetota</taxon>
        <taxon>Actinomycetes</taxon>
        <taxon>Micrococcales</taxon>
        <taxon>Brevibacteriaceae</taxon>
        <taxon>Brevibacterium</taxon>
    </lineage>
</organism>
<dbReference type="Pfam" id="PF01209">
    <property type="entry name" value="Ubie_methyltran"/>
    <property type="match status" value="1"/>
</dbReference>
<dbReference type="PROSITE" id="PS01184">
    <property type="entry name" value="UBIE_2"/>
    <property type="match status" value="1"/>
</dbReference>
<feature type="binding site" evidence="4">
    <location>
        <position position="119"/>
    </location>
    <ligand>
        <name>S-adenosyl-L-methionine</name>
        <dbReference type="ChEBI" id="CHEBI:59789"/>
    </ligand>
</feature>
<keyword evidence="2 4" id="KW-0808">Transferase</keyword>
<dbReference type="NCBIfam" id="TIGR01934">
    <property type="entry name" value="MenG_MenH_UbiE"/>
    <property type="match status" value="1"/>
</dbReference>
<dbReference type="EMBL" id="CAACXN010000020">
    <property type="protein sequence ID" value="VEW15432.1"/>
    <property type="molecule type" value="Genomic_DNA"/>
</dbReference>
<dbReference type="PANTHER" id="PTHR43591:SF24">
    <property type="entry name" value="2-METHOXY-6-POLYPRENYL-1,4-BENZOQUINOL METHYLASE, MITOCHONDRIAL"/>
    <property type="match status" value="1"/>
</dbReference>
<evidence type="ECO:0000256" key="2">
    <source>
        <dbReference type="ARBA" id="ARBA00022679"/>
    </source>
</evidence>
<dbReference type="NCBIfam" id="NF001241">
    <property type="entry name" value="PRK00216.1-2"/>
    <property type="match status" value="1"/>
</dbReference>
<reference evidence="8 11" key="4">
    <citation type="submission" date="2019-02" db="EMBL/GenBank/DDBJ databases">
        <authorList>
            <consortium name="Pathogen Informatics"/>
        </authorList>
    </citation>
    <scope>NUCLEOTIDE SEQUENCE [LARGE SCALE GENOMIC DNA]</scope>
    <source>
        <strain evidence="8 11">3012STDY7078520</strain>
    </source>
</reference>
<dbReference type="SUPFAM" id="SSF53335">
    <property type="entry name" value="S-adenosyl-L-methionine-dependent methyltransferases"/>
    <property type="match status" value="1"/>
</dbReference>
<dbReference type="RefSeq" id="WP_009379052.1">
    <property type="nucleotide sequence ID" value="NZ_CAACXN010000020.1"/>
</dbReference>
<dbReference type="Gene3D" id="3.40.50.150">
    <property type="entry name" value="Vaccinia Virus protein VP39"/>
    <property type="match status" value="1"/>
</dbReference>
<evidence type="ECO:0000256" key="3">
    <source>
        <dbReference type="ARBA" id="ARBA00022691"/>
    </source>
</evidence>
<dbReference type="Proteomes" id="UP000594979">
    <property type="component" value="Chromosome"/>
</dbReference>
<evidence type="ECO:0000313" key="5">
    <source>
        <dbReference type="EMBL" id="KZE22463.1"/>
    </source>
</evidence>
<dbReference type="InterPro" id="IPR004033">
    <property type="entry name" value="UbiE/COQ5_MeTrFase"/>
</dbReference>
<reference evidence="6 10" key="3">
    <citation type="submission" date="2017-04" db="EMBL/GenBank/DDBJ databases">
        <title>Kefir bacterial isolates.</title>
        <authorList>
            <person name="Kim Y."/>
            <person name="Blasche S."/>
            <person name="Patil K.R."/>
        </authorList>
    </citation>
    <scope>NUCLEOTIDE SEQUENCE [LARGE SCALE GENOMIC DNA]</scope>
    <source>
        <strain evidence="6 10">OG2</strain>
    </source>
</reference>
<dbReference type="GO" id="GO:0043770">
    <property type="term" value="F:demethylmenaquinone methyltransferase activity"/>
    <property type="evidence" value="ECO:0007669"/>
    <property type="project" value="UniProtKB-UniRule"/>
</dbReference>
<dbReference type="GeneID" id="99775492"/>
<dbReference type="HAMAP" id="MF_01813">
    <property type="entry name" value="MenG_UbiE_methyltr"/>
    <property type="match status" value="1"/>
</dbReference>
<accession>A0A165ECE4</accession>
<evidence type="ECO:0000313" key="6">
    <source>
        <dbReference type="EMBL" id="PAK93498.1"/>
    </source>
</evidence>
<dbReference type="KEGG" id="bcau:I6G59_08505"/>
<keyword evidence="3 4" id="KW-0949">S-adenosyl-L-methionine</keyword>
<feature type="binding site" evidence="4">
    <location>
        <position position="80"/>
    </location>
    <ligand>
        <name>S-adenosyl-L-methionine</name>
        <dbReference type="ChEBI" id="CHEBI:59789"/>
    </ligand>
</feature>
<comment type="catalytic activity">
    <reaction evidence="4">
        <text>a 2-demethylmenaquinol + S-adenosyl-L-methionine = a menaquinol + S-adenosyl-L-homocysteine + H(+)</text>
        <dbReference type="Rhea" id="RHEA:42640"/>
        <dbReference type="Rhea" id="RHEA-COMP:9539"/>
        <dbReference type="Rhea" id="RHEA-COMP:9563"/>
        <dbReference type="ChEBI" id="CHEBI:15378"/>
        <dbReference type="ChEBI" id="CHEBI:18151"/>
        <dbReference type="ChEBI" id="CHEBI:55437"/>
        <dbReference type="ChEBI" id="CHEBI:57856"/>
        <dbReference type="ChEBI" id="CHEBI:59789"/>
        <dbReference type="EC" id="2.1.1.163"/>
    </reaction>
</comment>
<dbReference type="STRING" id="33889.AVW13_07190"/>
<reference evidence="9" key="1">
    <citation type="submission" date="2016-01" db="EMBL/GenBank/DDBJ databases">
        <title>Draft genome of Chromobacterium sp. F49.</title>
        <authorList>
            <person name="Hong K.W."/>
        </authorList>
    </citation>
    <scope>NUCLEOTIDE SEQUENCE [LARGE SCALE GENOMIC DNA]</scope>
    <source>
        <strain evidence="9">M40</strain>
    </source>
</reference>
<dbReference type="PROSITE" id="PS51608">
    <property type="entry name" value="SAM_MT_UBIE"/>
    <property type="match status" value="1"/>
</dbReference>
<evidence type="ECO:0000313" key="7">
    <source>
        <dbReference type="EMBL" id="QPS35316.1"/>
    </source>
</evidence>
<gene>
    <name evidence="8" type="primary">ubiE_2</name>
    <name evidence="4" type="synonym">menG</name>
    <name evidence="5" type="ORF">AVW13_07190</name>
    <name evidence="6" type="ORF">B8X04_15625</name>
    <name evidence="7" type="ORF">I6G59_08505</name>
    <name evidence="8" type="ORF">NCTC12391_03596</name>
</gene>
<keyword evidence="5" id="KW-0830">Ubiquinone</keyword>
<dbReference type="NCBIfam" id="NF001244">
    <property type="entry name" value="PRK00216.1-5"/>
    <property type="match status" value="1"/>
</dbReference>
<reference evidence="5" key="2">
    <citation type="submission" date="2016-01" db="EMBL/GenBank/DDBJ databases">
        <authorList>
            <person name="Hong K.W."/>
        </authorList>
    </citation>
    <scope>NUCLEOTIDE SEQUENCE</scope>
    <source>
        <strain evidence="5">M40</strain>
    </source>
</reference>
<name>A0A165ECE4_9MICO</name>
<comment type="similarity">
    <text evidence="4">Belongs to the class I-like SAM-binding methyltransferase superfamily. MenG/UbiE family.</text>
</comment>
<dbReference type="InterPro" id="IPR023576">
    <property type="entry name" value="UbiE/COQ5_MeTrFase_CS"/>
</dbReference>
<evidence type="ECO:0000313" key="8">
    <source>
        <dbReference type="EMBL" id="VEW15432.1"/>
    </source>
</evidence>
<dbReference type="UniPathway" id="UPA00079">
    <property type="reaction ID" value="UER00169"/>
</dbReference>
<evidence type="ECO:0000256" key="1">
    <source>
        <dbReference type="ARBA" id="ARBA00022603"/>
    </source>
</evidence>
<proteinExistence type="inferred from homology"/>
<dbReference type="EMBL" id="LQQR01000009">
    <property type="protein sequence ID" value="KZE22463.1"/>
    <property type="molecule type" value="Genomic_DNA"/>
</dbReference>
<sequence>MNRAQLDKQPADVASMFDDVASRYDLTNDILSLGQARSWRRTVAYAVAAGPGEKVLDLAAGTGTSSMAFTHHGAEVVAGDISEGMLAEGRRRHPKIDFVYADALDLPFDDETFDVVTISFGIRNVHDVDRALDEMRRVLKPGGRLVVCEFSTPTFAPFSVVYKEYLMRALPAVATAVSSNPEAYVYLAESIRAWPDQDAFAVQIRDAGFDQVKYRNLSGGIVAVHHALKP</sequence>
<dbReference type="EMBL" id="CP065682">
    <property type="protein sequence ID" value="QPS35316.1"/>
    <property type="molecule type" value="Genomic_DNA"/>
</dbReference>
<dbReference type="GO" id="GO:0032259">
    <property type="term" value="P:methylation"/>
    <property type="evidence" value="ECO:0007669"/>
    <property type="project" value="UniProtKB-KW"/>
</dbReference>
<evidence type="ECO:0000313" key="12">
    <source>
        <dbReference type="Proteomes" id="UP000594979"/>
    </source>
</evidence>
<dbReference type="Proteomes" id="UP000216867">
    <property type="component" value="Unassembled WGS sequence"/>
</dbReference>
<dbReference type="InterPro" id="IPR029063">
    <property type="entry name" value="SAM-dependent_MTases_sf"/>
</dbReference>
<reference evidence="7 12" key="5">
    <citation type="submission" date="2020-12" db="EMBL/GenBank/DDBJ databases">
        <title>FDA dAtabase for Regulatory Grade micrObial Sequences (FDA-ARGOS): Supporting development and validation of Infectious Disease Dx tests.</title>
        <authorList>
            <person name="Sproer C."/>
            <person name="Gronow S."/>
            <person name="Severitt S."/>
            <person name="Schroder I."/>
            <person name="Tallon L."/>
            <person name="Sadzewicz L."/>
            <person name="Zhao X."/>
            <person name="Boylan J."/>
            <person name="Ott S."/>
            <person name="Bowen H."/>
            <person name="Vavikolanu K."/>
            <person name="Mehta A."/>
            <person name="Aluvathingal J."/>
            <person name="Nadendla S."/>
            <person name="Lowell S."/>
            <person name="Myers T."/>
            <person name="Yan Y."/>
            <person name="Sichtig H."/>
        </authorList>
    </citation>
    <scope>NUCLEOTIDE SEQUENCE [LARGE SCALE GENOMIC DNA]</scope>
    <source>
        <strain evidence="7 12">FDAARGOS_902</strain>
    </source>
</reference>
<dbReference type="PANTHER" id="PTHR43591">
    <property type="entry name" value="METHYLTRANSFERASE"/>
    <property type="match status" value="1"/>
</dbReference>
<dbReference type="AlphaFoldDB" id="A0A165ECE4"/>
<keyword evidence="1 4" id="KW-0489">Methyltransferase</keyword>
<protein>
    <recommendedName>
        <fullName evidence="4">Demethylmenaquinone methyltransferase</fullName>
        <ecNumber evidence="4">2.1.1.163</ecNumber>
    </recommendedName>
</protein>
<dbReference type="EC" id="2.1.1.163" evidence="4"/>
<comment type="pathway">
    <text evidence="4">Quinol/quinone metabolism; menaquinone biosynthesis; menaquinol from 1,4-dihydroxy-2-naphthoate: step 2/2.</text>
</comment>
<dbReference type="CDD" id="cd02440">
    <property type="entry name" value="AdoMet_MTases"/>
    <property type="match status" value="1"/>
</dbReference>
<feature type="binding site" evidence="4">
    <location>
        <position position="62"/>
    </location>
    <ligand>
        <name>S-adenosyl-L-methionine</name>
        <dbReference type="ChEBI" id="CHEBI:59789"/>
    </ligand>
</feature>
<dbReference type="Proteomes" id="UP000076612">
    <property type="component" value="Unassembled WGS sequence"/>
</dbReference>
<evidence type="ECO:0000313" key="11">
    <source>
        <dbReference type="Proteomes" id="UP000386281"/>
    </source>
</evidence>
<dbReference type="GO" id="GO:0009234">
    <property type="term" value="P:menaquinone biosynthetic process"/>
    <property type="evidence" value="ECO:0007669"/>
    <property type="project" value="UniProtKB-UniRule"/>
</dbReference>
<evidence type="ECO:0000313" key="10">
    <source>
        <dbReference type="Proteomes" id="UP000216867"/>
    </source>
</evidence>
<evidence type="ECO:0000313" key="9">
    <source>
        <dbReference type="Proteomes" id="UP000076612"/>
    </source>
</evidence>
<comment type="function">
    <text evidence="4">Methyltransferase required for the conversion of demethylmenaquinol (DMKH2) to menaquinol (MKH2).</text>
</comment>
<feature type="binding site" evidence="4">
    <location>
        <begin position="102"/>
        <end position="103"/>
    </location>
    <ligand>
        <name>S-adenosyl-L-methionine</name>
        <dbReference type="ChEBI" id="CHEBI:59789"/>
    </ligand>
</feature>
<evidence type="ECO:0000256" key="4">
    <source>
        <dbReference type="HAMAP-Rule" id="MF_01813"/>
    </source>
</evidence>
<dbReference type="EMBL" id="NCWY01000018">
    <property type="protein sequence ID" value="PAK93498.1"/>
    <property type="molecule type" value="Genomic_DNA"/>
</dbReference>